<dbReference type="PANTHER" id="PTHR34109:SF1">
    <property type="entry name" value="VOC DOMAIN-CONTAINING PROTEIN"/>
    <property type="match status" value="1"/>
</dbReference>
<dbReference type="Gene3D" id="3.30.720.120">
    <property type="match status" value="2"/>
</dbReference>
<dbReference type="Proteomes" id="UP000592181">
    <property type="component" value="Unassembled WGS sequence"/>
</dbReference>
<reference evidence="2 3" key="1">
    <citation type="submission" date="2020-07" db="EMBL/GenBank/DDBJ databases">
        <title>Sequencing the genomes of 1000 actinobacteria strains.</title>
        <authorList>
            <person name="Klenk H.-P."/>
        </authorList>
    </citation>
    <scope>NUCLEOTIDE SEQUENCE [LARGE SCALE GENOMIC DNA]</scope>
    <source>
        <strain evidence="2 3">DSM 24723</strain>
    </source>
</reference>
<feature type="domain" description="VOC" evidence="1">
    <location>
        <begin position="134"/>
        <end position="256"/>
    </location>
</feature>
<dbReference type="SUPFAM" id="SSF54593">
    <property type="entry name" value="Glyoxalase/Bleomycin resistance protein/Dihydroxybiphenyl dioxygenase"/>
    <property type="match status" value="2"/>
</dbReference>
<proteinExistence type="predicted"/>
<keyword evidence="3" id="KW-1185">Reference proteome</keyword>
<dbReference type="Pfam" id="PF00903">
    <property type="entry name" value="Glyoxalase"/>
    <property type="match status" value="2"/>
</dbReference>
<dbReference type="PANTHER" id="PTHR34109">
    <property type="entry name" value="BNAUNNG04460D PROTEIN-RELATED"/>
    <property type="match status" value="1"/>
</dbReference>
<evidence type="ECO:0000313" key="3">
    <source>
        <dbReference type="Proteomes" id="UP000592181"/>
    </source>
</evidence>
<gene>
    <name evidence="2" type="ORF">BJY28_002385</name>
</gene>
<dbReference type="InterPro" id="IPR004360">
    <property type="entry name" value="Glyas_Fos-R_dOase_dom"/>
</dbReference>
<dbReference type="EMBL" id="JACBZX010000001">
    <property type="protein sequence ID" value="NYG37916.1"/>
    <property type="molecule type" value="Genomic_DNA"/>
</dbReference>
<name>A0A852X4E6_9MICO</name>
<dbReference type="InterPro" id="IPR037523">
    <property type="entry name" value="VOC_core"/>
</dbReference>
<dbReference type="RefSeq" id="WP_218875316.1">
    <property type="nucleotide sequence ID" value="NZ_JACBZX010000001.1"/>
</dbReference>
<evidence type="ECO:0000259" key="1">
    <source>
        <dbReference type="PROSITE" id="PS51819"/>
    </source>
</evidence>
<sequence>MSSQSYAIFTYDDAATGTAFLEAVGFRRVALHHEDEDRQVVAHGEYAWRATGGLMLGSARRGSDHAEDDQVGRGRIYCVLDRDAEVDETHQRALDAGGRSLAAPADQDYGGRSCTVSDPEGNVLSFGSYAGAHGPAALRPKLVVADADAAIAFYGNAFGAQVQARHAIDGSVVFAQLRLGDLGVEVQVKDADDADPVAAGAPGVLLELTVGDPDAVWERAVDAGATVRFPLTDQPYGARQGRLIDPFGQQWLVSGPLTMSPEQIDAALAEMS</sequence>
<accession>A0A852X4E6</accession>
<dbReference type="PROSITE" id="PS51819">
    <property type="entry name" value="VOC"/>
    <property type="match status" value="1"/>
</dbReference>
<dbReference type="Gene3D" id="3.30.720.110">
    <property type="match status" value="2"/>
</dbReference>
<dbReference type="InterPro" id="IPR029068">
    <property type="entry name" value="Glyas_Bleomycin-R_OHBP_Dase"/>
</dbReference>
<evidence type="ECO:0000313" key="2">
    <source>
        <dbReference type="EMBL" id="NYG37916.1"/>
    </source>
</evidence>
<dbReference type="AlphaFoldDB" id="A0A852X4E6"/>
<protein>
    <submittedName>
        <fullName evidence="2">Putative glyoxalase superfamily protein PhnB</fullName>
    </submittedName>
</protein>
<organism evidence="2 3">
    <name type="scientific">Janibacter alkaliphilus</name>
    <dbReference type="NCBI Taxonomy" id="1069963"/>
    <lineage>
        <taxon>Bacteria</taxon>
        <taxon>Bacillati</taxon>
        <taxon>Actinomycetota</taxon>
        <taxon>Actinomycetes</taxon>
        <taxon>Micrococcales</taxon>
        <taxon>Intrasporangiaceae</taxon>
        <taxon>Janibacter</taxon>
    </lineage>
</organism>
<comment type="caution">
    <text evidence="2">The sequence shown here is derived from an EMBL/GenBank/DDBJ whole genome shotgun (WGS) entry which is preliminary data.</text>
</comment>